<dbReference type="STRING" id="597456.A0A0L7QUF5"/>
<reference evidence="3 4" key="1">
    <citation type="submission" date="2015-07" db="EMBL/GenBank/DDBJ databases">
        <title>The genome of Habropoda laboriosa.</title>
        <authorList>
            <person name="Pan H."/>
            <person name="Kapheim K."/>
        </authorList>
    </citation>
    <scope>NUCLEOTIDE SEQUENCE [LARGE SCALE GENOMIC DNA]</scope>
    <source>
        <strain evidence="3">0110345459</strain>
    </source>
</reference>
<feature type="domain" description="EDR1/CTR1/ARMC3-like peptidase-like" evidence="2">
    <location>
        <begin position="612"/>
        <end position="695"/>
    </location>
</feature>
<evidence type="ECO:0000313" key="4">
    <source>
        <dbReference type="Proteomes" id="UP000053825"/>
    </source>
</evidence>
<dbReference type="Pfam" id="PF14381">
    <property type="entry name" value="EDR1_CTR1_ARMC3_pept"/>
    <property type="match status" value="1"/>
</dbReference>
<dbReference type="InterPro" id="IPR052441">
    <property type="entry name" value="Armadillo-Ser/Thr_Kinase"/>
</dbReference>
<sequence>KCVSKGINRVDREQQIKNQFDLLRLEVKYPGTAILLLQCKEKPILLAASAALAKFGAKSEENLEVLFNLEIVDSVLPLITHEDLFTRRFAAKLLAEMAVIPNVRYFLLDFNYYIPHFIKVLINEEDMFMQEFSSLILAEISTDVFGAAQLLKQCSDMNFLFERIQSPDPDVKKNIIQIMYNLLQDPLGAQEIIMTKDFDMQLIYKLFNSSYLEIQKLALDVIADFVRRNKNEYLHDHFRRTNGLQALLQVLEKREWEDIHKKVLKILCLACDNVTTVELLDDIGGIKQILKYTEDTSNSKLFMEAFDLAVCLSQTPKGRKALYTYGMVDYLLHALVGSMQPDMYEITCHGIGMMTLYNHAAKDLTESNYVFKNEKLKWPVRQAALFALKQLLRCNISNCQNFLNIQGQNYLLSLMKQTVGKVPIEILVGVVESFIIIARNLALRRSIISTDLIDTLSASFELTCKSMNDFKVICCTALSILCTEKFGRQEFLKTGRAKRLYNLLFPILDDILKFKFCPLEPIYVVNCIRPRQSSLLEEECDRLSLQEPSILSIDSKRIFLSTEIRRMTMESRFGRLQCDSHLYDYIELFKCNLIAAESKNVVSKTRQGLVNINYIASRAKMLGKFVAQQMSGPDPLINCIDHQLEIHLKEIKKSIGTSVIPLGMLRVGSYFERALLFKVIADRVYLPAALVRGEYGKAWIEIAVPEVKSSVEEDSFYSYIHRDITCPEIITIHEPVQYPPESGDQTGNDIIPEQDQYQSVFPTKLLKPNFIVDLMECPGDLIPVNSCRARLYCEKRLTCIDMCQNI</sequence>
<evidence type="ECO:0000259" key="2">
    <source>
        <dbReference type="Pfam" id="PF14381"/>
    </source>
</evidence>
<evidence type="ECO:0000313" key="3">
    <source>
        <dbReference type="EMBL" id="KOC62292.1"/>
    </source>
</evidence>
<dbReference type="PANTHER" id="PTHR46618">
    <property type="entry name" value="ARMADILLO REPEAT-CONTAINING PROTEIN 3"/>
    <property type="match status" value="1"/>
</dbReference>
<gene>
    <name evidence="3" type="ORF">WH47_04050</name>
</gene>
<dbReference type="AlphaFoldDB" id="A0A0L7QUF5"/>
<dbReference type="InterPro" id="IPR011989">
    <property type="entry name" value="ARM-like"/>
</dbReference>
<dbReference type="Gene3D" id="1.25.10.10">
    <property type="entry name" value="Leucine-rich Repeat Variant"/>
    <property type="match status" value="1"/>
</dbReference>
<evidence type="ECO:0000256" key="1">
    <source>
        <dbReference type="ARBA" id="ARBA00022737"/>
    </source>
</evidence>
<protein>
    <submittedName>
        <fullName evidence="3">Armadillo repeat-containing protein 3</fullName>
    </submittedName>
</protein>
<dbReference type="EMBL" id="KQ414735">
    <property type="protein sequence ID" value="KOC62292.1"/>
    <property type="molecule type" value="Genomic_DNA"/>
</dbReference>
<feature type="non-terminal residue" evidence="3">
    <location>
        <position position="1"/>
    </location>
</feature>
<dbReference type="Proteomes" id="UP000053825">
    <property type="component" value="Unassembled WGS sequence"/>
</dbReference>
<dbReference type="SUPFAM" id="SSF48371">
    <property type="entry name" value="ARM repeat"/>
    <property type="match status" value="2"/>
</dbReference>
<dbReference type="OrthoDB" id="7537227at2759"/>
<keyword evidence="1" id="KW-0677">Repeat</keyword>
<organism evidence="3 4">
    <name type="scientific">Habropoda laboriosa</name>
    <dbReference type="NCBI Taxonomy" id="597456"/>
    <lineage>
        <taxon>Eukaryota</taxon>
        <taxon>Metazoa</taxon>
        <taxon>Ecdysozoa</taxon>
        <taxon>Arthropoda</taxon>
        <taxon>Hexapoda</taxon>
        <taxon>Insecta</taxon>
        <taxon>Pterygota</taxon>
        <taxon>Neoptera</taxon>
        <taxon>Endopterygota</taxon>
        <taxon>Hymenoptera</taxon>
        <taxon>Apocrita</taxon>
        <taxon>Aculeata</taxon>
        <taxon>Apoidea</taxon>
        <taxon>Anthophila</taxon>
        <taxon>Apidae</taxon>
        <taxon>Habropoda</taxon>
    </lineage>
</organism>
<name>A0A0L7QUF5_9HYME</name>
<dbReference type="PANTHER" id="PTHR46618:SF1">
    <property type="entry name" value="ARMADILLO REPEAT-CONTAINING PROTEIN 3"/>
    <property type="match status" value="1"/>
</dbReference>
<proteinExistence type="predicted"/>
<dbReference type="InterPro" id="IPR016024">
    <property type="entry name" value="ARM-type_fold"/>
</dbReference>
<accession>A0A0L7QUF5</accession>
<dbReference type="InterPro" id="IPR055164">
    <property type="entry name" value="EDR1/CTR1/ARMC3-like_pept-like"/>
</dbReference>
<keyword evidence="4" id="KW-1185">Reference proteome</keyword>